<proteinExistence type="predicted"/>
<dbReference type="Proteomes" id="UP001216638">
    <property type="component" value="Chromosome 1"/>
</dbReference>
<accession>A0AAF0DSE5</accession>
<dbReference type="InterPro" id="IPR016193">
    <property type="entry name" value="Cytidine_deaminase-like"/>
</dbReference>
<dbReference type="GO" id="GO:0005634">
    <property type="term" value="C:nucleus"/>
    <property type="evidence" value="ECO:0007669"/>
    <property type="project" value="TreeGrafter"/>
</dbReference>
<dbReference type="GO" id="GO:0005737">
    <property type="term" value="C:cytoplasm"/>
    <property type="evidence" value="ECO:0007669"/>
    <property type="project" value="TreeGrafter"/>
</dbReference>
<dbReference type="SUPFAM" id="SSF53927">
    <property type="entry name" value="Cytidine deaminase-like"/>
    <property type="match status" value="1"/>
</dbReference>
<dbReference type="PROSITE" id="PS51747">
    <property type="entry name" value="CYT_DCMP_DEAMINASES_2"/>
    <property type="match status" value="1"/>
</dbReference>
<feature type="region of interest" description="Disordered" evidence="2">
    <location>
        <begin position="82"/>
        <end position="101"/>
    </location>
</feature>
<dbReference type="CDD" id="cd01285">
    <property type="entry name" value="nucleoside_deaminase"/>
    <property type="match status" value="1"/>
</dbReference>
<dbReference type="PANTHER" id="PTHR11079:SF149">
    <property type="entry name" value="TRNA-SPECIFIC ADENOSINE DEAMINASE 2"/>
    <property type="match status" value="1"/>
</dbReference>
<evidence type="ECO:0000259" key="3">
    <source>
        <dbReference type="PROSITE" id="PS51747"/>
    </source>
</evidence>
<keyword evidence="1" id="KW-0378">Hydrolase</keyword>
<reference evidence="4" key="1">
    <citation type="submission" date="2023-03" db="EMBL/GenBank/DDBJ databases">
        <title>Mating type loci evolution in Malassezia.</title>
        <authorList>
            <person name="Coelho M.A."/>
        </authorList>
    </citation>
    <scope>NUCLEOTIDE SEQUENCE</scope>
    <source>
        <strain evidence="4">CBS 14135</strain>
    </source>
</reference>
<evidence type="ECO:0000256" key="2">
    <source>
        <dbReference type="SAM" id="MobiDB-lite"/>
    </source>
</evidence>
<dbReference type="GO" id="GO:0052717">
    <property type="term" value="F:tRNA-specific adenosine-34 deaminase activity"/>
    <property type="evidence" value="ECO:0007669"/>
    <property type="project" value="TreeGrafter"/>
</dbReference>
<protein>
    <recommendedName>
        <fullName evidence="3">CMP/dCMP-type deaminase domain-containing protein</fullName>
    </recommendedName>
</protein>
<dbReference type="Pfam" id="PF00383">
    <property type="entry name" value="dCMP_cyt_deam_1"/>
    <property type="match status" value="1"/>
</dbReference>
<dbReference type="GO" id="GO:0002100">
    <property type="term" value="P:tRNA wobble adenosine to inosine editing"/>
    <property type="evidence" value="ECO:0007669"/>
    <property type="project" value="TreeGrafter"/>
</dbReference>
<evidence type="ECO:0000313" key="4">
    <source>
        <dbReference type="EMBL" id="WFC93400.1"/>
    </source>
</evidence>
<keyword evidence="5" id="KW-1185">Reference proteome</keyword>
<evidence type="ECO:0000313" key="5">
    <source>
        <dbReference type="Proteomes" id="UP001216638"/>
    </source>
</evidence>
<gene>
    <name evidence="4" type="ORF">MBRA1_000020</name>
</gene>
<dbReference type="InterPro" id="IPR002125">
    <property type="entry name" value="CMP_dCMP_dom"/>
</dbReference>
<organism evidence="4 5">
    <name type="scientific">Malassezia brasiliensis</name>
    <dbReference type="NCBI Taxonomy" id="1821822"/>
    <lineage>
        <taxon>Eukaryota</taxon>
        <taxon>Fungi</taxon>
        <taxon>Dikarya</taxon>
        <taxon>Basidiomycota</taxon>
        <taxon>Ustilaginomycotina</taxon>
        <taxon>Malasseziomycetes</taxon>
        <taxon>Malasseziales</taxon>
        <taxon>Malasseziaceae</taxon>
        <taxon>Malassezia</taxon>
    </lineage>
</organism>
<dbReference type="EMBL" id="CP119951">
    <property type="protein sequence ID" value="WFC93400.1"/>
    <property type="molecule type" value="Genomic_DNA"/>
</dbReference>
<dbReference type="PANTHER" id="PTHR11079">
    <property type="entry name" value="CYTOSINE DEAMINASE FAMILY MEMBER"/>
    <property type="match status" value="1"/>
</dbReference>
<sequence length="222" mass="24473">MATVGCATYVAPEDQSEEDVRYMRMALDMAQEAMDHEEVPVGCVFVQDGRVIARGRNRTNELLNATRHAELEAIDYILSQQPPKNPSFGRKPHDGPPGDNPLLRTTLYVTIEPCLMCASALRQIGIGRVVFGAGNERFGGNGTVLPIQSTPYLPLSPPYRSDGGYLREEAILILRQFYLTENTKAPKPKAKARRVLKTEIAPPGVSMHAVAQGAVRNERTTR</sequence>
<dbReference type="Gene3D" id="3.40.140.10">
    <property type="entry name" value="Cytidine Deaminase, domain 2"/>
    <property type="match status" value="1"/>
</dbReference>
<dbReference type="AlphaFoldDB" id="A0AAF0DSE5"/>
<evidence type="ECO:0000256" key="1">
    <source>
        <dbReference type="ARBA" id="ARBA00022801"/>
    </source>
</evidence>
<name>A0AAF0DSE5_9BASI</name>
<feature type="domain" description="CMP/dCMP-type deaminase" evidence="3">
    <location>
        <begin position="17"/>
        <end position="152"/>
    </location>
</feature>